<organism evidence="1 2">
    <name type="scientific">Acidithiobacillus ferrooxidans (strain ATCC 23270 / DSM 14882 / CIP 104768 / NCIMB 8455)</name>
    <name type="common">Ferrobacillus ferrooxidans (strain ATCC 23270)</name>
    <dbReference type="NCBI Taxonomy" id="243159"/>
    <lineage>
        <taxon>Bacteria</taxon>
        <taxon>Pseudomonadati</taxon>
        <taxon>Pseudomonadota</taxon>
        <taxon>Acidithiobacillia</taxon>
        <taxon>Acidithiobacillales</taxon>
        <taxon>Acidithiobacillaceae</taxon>
        <taxon>Acidithiobacillus</taxon>
    </lineage>
</organism>
<dbReference type="HOGENOM" id="CLU_3113465_0_0_6"/>
<name>B7J735_ACIF2</name>
<reference evidence="1 2" key="1">
    <citation type="journal article" date="2008" name="BMC Genomics">
        <title>Acidithiobacillus ferrooxidans metabolism: from genome sequence to industrial applications.</title>
        <authorList>
            <person name="Valdes J."/>
            <person name="Pedroso I."/>
            <person name="Quatrini R."/>
            <person name="Dodson R.J."/>
            <person name="Tettelin H."/>
            <person name="Blake R.II."/>
            <person name="Eisen J.A."/>
            <person name="Holmes D.S."/>
        </authorList>
    </citation>
    <scope>NUCLEOTIDE SEQUENCE [LARGE SCALE GENOMIC DNA]</scope>
    <source>
        <strain evidence="2">ATCC 23270 / DSM 14882 / CIP 104768 / NCIMB 8455</strain>
    </source>
</reference>
<proteinExistence type="predicted"/>
<gene>
    <name evidence="1" type="ordered locus">AFE_2500</name>
</gene>
<accession>B7J735</accession>
<evidence type="ECO:0000313" key="1">
    <source>
        <dbReference type="EMBL" id="ACK80072.1"/>
    </source>
</evidence>
<dbReference type="EMBL" id="CP001219">
    <property type="protein sequence ID" value="ACK80072.1"/>
    <property type="molecule type" value="Genomic_DNA"/>
</dbReference>
<dbReference type="STRING" id="243159.AFE_2500"/>
<dbReference type="Proteomes" id="UP000001362">
    <property type="component" value="Chromosome"/>
</dbReference>
<dbReference type="PaxDb" id="243159-AFE_2500"/>
<keyword evidence="2" id="KW-1185">Reference proteome</keyword>
<sequence length="50" mass="5415">MWDTLLALLAAIILTFIKGAQALATLLAVQSAVKRAAAREEHPQVPKVFE</sequence>
<protein>
    <submittedName>
        <fullName evidence="1">Uncharacterized protein</fullName>
    </submittedName>
</protein>
<dbReference type="KEGG" id="afr:AFE_2500"/>
<dbReference type="AlphaFoldDB" id="B7J735"/>
<evidence type="ECO:0000313" key="2">
    <source>
        <dbReference type="Proteomes" id="UP000001362"/>
    </source>
</evidence>